<evidence type="ECO:0000313" key="2">
    <source>
        <dbReference type="Proteomes" id="UP000294616"/>
    </source>
</evidence>
<evidence type="ECO:0000313" key="1">
    <source>
        <dbReference type="EMBL" id="TCK83197.1"/>
    </source>
</evidence>
<keyword evidence="2" id="KW-1185">Reference proteome</keyword>
<organism evidence="1 2">
    <name type="scientific">Albibacterium bauzanense</name>
    <dbReference type="NCBI Taxonomy" id="653929"/>
    <lineage>
        <taxon>Bacteria</taxon>
        <taxon>Pseudomonadati</taxon>
        <taxon>Bacteroidota</taxon>
        <taxon>Sphingobacteriia</taxon>
        <taxon>Sphingobacteriales</taxon>
        <taxon>Sphingobacteriaceae</taxon>
        <taxon>Albibacterium</taxon>
    </lineage>
</organism>
<comment type="caution">
    <text evidence="1">The sequence shown here is derived from an EMBL/GenBank/DDBJ whole genome shotgun (WGS) entry which is preliminary data.</text>
</comment>
<dbReference type="RefSeq" id="WP_132223959.1">
    <property type="nucleotide sequence ID" value="NZ_SMGO01000002.1"/>
</dbReference>
<reference evidence="1 2" key="1">
    <citation type="submission" date="2019-03" db="EMBL/GenBank/DDBJ databases">
        <title>Genomic Encyclopedia of Archaeal and Bacterial Type Strains, Phase II (KMG-II): from individual species to whole genera.</title>
        <authorList>
            <person name="Goeker M."/>
        </authorList>
    </citation>
    <scope>NUCLEOTIDE SEQUENCE [LARGE SCALE GENOMIC DNA]</scope>
    <source>
        <strain evidence="1 2">DSM 22554</strain>
    </source>
</reference>
<gene>
    <name evidence="1" type="ORF">C8N28_1787</name>
</gene>
<name>A0A4R1LWN4_9SPHI</name>
<accession>A0A4R1LWN4</accession>
<proteinExistence type="predicted"/>
<dbReference type="EMBL" id="SMGO01000002">
    <property type="protein sequence ID" value="TCK83197.1"/>
    <property type="molecule type" value="Genomic_DNA"/>
</dbReference>
<dbReference type="Proteomes" id="UP000294616">
    <property type="component" value="Unassembled WGS sequence"/>
</dbReference>
<dbReference type="AlphaFoldDB" id="A0A4R1LWN4"/>
<protein>
    <submittedName>
        <fullName evidence="1">Uncharacterized protein</fullName>
    </submittedName>
</protein>
<sequence>MDHLHHVLSSTAIDSTSTIEVEEGFVTAAKLILLDYKLVAGDTDFEVLELEFYFYQKNIHPDPYSHAFQYPNRVVAKMSVTGSWYFHRFIGIEKYTHTRRGLDLTYGSGAHEAYGGLLIRSVKREYDGKVISGPSNVVSYVLDAANDPEGIQKLAFNLEEGMAFRKDSVIRWVPREKPLSIPLFRTKRQGLGDKNPFYRDKEFRFFSDLSVIKKGKGFHYSPLN</sequence>
<dbReference type="OrthoDB" id="1082290at2"/>